<sequence length="396" mass="44776">MHNKILINVTAIRYPLTGIGYYTLYILEEILSRNIDVCGIKNGRLLNRSQLFELVDTYKSSRVVKEKSNSFRSSLIRFMRSIPGMYLLKKYVTSIRAKRNMNAIAKRGYTYLEPNFIPMSYKGNIVTTIHDLSFIKYPEFHPAARVKYLKKSITESVENSSHIIVDSDFILKQLHDIYPSTTNKSSTVYLGVTNGFKPYSSVECQELLSSLNLVRKKFILSVATLEPRKNLQTLVKAYKLLPKHVRQYYPLVLVGDEGWKSTQLMAEASELIASKEILFTGYLSDVALKKLYASALVFSYPSLYEGFGLPVVEAMSSGTTVITSDLGATSEVAGDGAILVAPKEPELLAQKIEELLLNRDIREQVALRGIERARQFTWQKTVDDILNVIEKLNNAT</sequence>
<dbReference type="RefSeq" id="WP_318584325.1">
    <property type="nucleotide sequence ID" value="NZ_JAWRCP010000001.1"/>
</dbReference>
<dbReference type="EMBL" id="JAWRCP010000001">
    <property type="protein sequence ID" value="MDW6091570.1"/>
    <property type="molecule type" value="Genomic_DNA"/>
</dbReference>
<accession>A0ABU4IQD2</accession>
<feature type="domain" description="Glycosyl transferase family 1" evidence="2">
    <location>
        <begin position="215"/>
        <end position="366"/>
    </location>
</feature>
<keyword evidence="4" id="KW-1185">Reference proteome</keyword>
<organism evidence="3 4">
    <name type="scientific">Vibrio rhizosphaerae</name>
    <dbReference type="NCBI Taxonomy" id="398736"/>
    <lineage>
        <taxon>Bacteria</taxon>
        <taxon>Pseudomonadati</taxon>
        <taxon>Pseudomonadota</taxon>
        <taxon>Gammaproteobacteria</taxon>
        <taxon>Vibrionales</taxon>
        <taxon>Vibrionaceae</taxon>
        <taxon>Vibrio</taxon>
    </lineage>
</organism>
<dbReference type="PANTHER" id="PTHR46401:SF2">
    <property type="entry name" value="GLYCOSYLTRANSFERASE WBBK-RELATED"/>
    <property type="match status" value="1"/>
</dbReference>
<dbReference type="Gene3D" id="3.40.50.2000">
    <property type="entry name" value="Glycogen Phosphorylase B"/>
    <property type="match status" value="2"/>
</dbReference>
<keyword evidence="1" id="KW-0808">Transferase</keyword>
<comment type="caution">
    <text evidence="3">The sequence shown here is derived from an EMBL/GenBank/DDBJ whole genome shotgun (WGS) entry which is preliminary data.</text>
</comment>
<proteinExistence type="predicted"/>
<dbReference type="SUPFAM" id="SSF53756">
    <property type="entry name" value="UDP-Glycosyltransferase/glycogen phosphorylase"/>
    <property type="match status" value="1"/>
</dbReference>
<reference evidence="3 4" key="1">
    <citation type="submission" date="2023-11" db="EMBL/GenBank/DDBJ databases">
        <title>Plant-associative lifestyle of Vibrio porteresiae and its evolutionary dynamics.</title>
        <authorList>
            <person name="Rameshkumar N."/>
            <person name="Kirti K."/>
        </authorList>
    </citation>
    <scope>NUCLEOTIDE SEQUENCE [LARGE SCALE GENOMIC DNA]</scope>
    <source>
        <strain evidence="3 4">MSSRF7</strain>
    </source>
</reference>
<evidence type="ECO:0000259" key="2">
    <source>
        <dbReference type="Pfam" id="PF00534"/>
    </source>
</evidence>
<evidence type="ECO:0000313" key="4">
    <source>
        <dbReference type="Proteomes" id="UP001279860"/>
    </source>
</evidence>
<evidence type="ECO:0000313" key="3">
    <source>
        <dbReference type="EMBL" id="MDW6091570.1"/>
    </source>
</evidence>
<dbReference type="Proteomes" id="UP001279860">
    <property type="component" value="Unassembled WGS sequence"/>
</dbReference>
<dbReference type="Pfam" id="PF00534">
    <property type="entry name" value="Glycos_transf_1"/>
    <property type="match status" value="1"/>
</dbReference>
<protein>
    <submittedName>
        <fullName evidence="3">Glycosyltransferase family 1 protein</fullName>
    </submittedName>
</protein>
<dbReference type="CDD" id="cd03809">
    <property type="entry name" value="GT4_MtfB-like"/>
    <property type="match status" value="1"/>
</dbReference>
<dbReference type="PANTHER" id="PTHR46401">
    <property type="entry name" value="GLYCOSYLTRANSFERASE WBBK-RELATED"/>
    <property type="match status" value="1"/>
</dbReference>
<evidence type="ECO:0000256" key="1">
    <source>
        <dbReference type="ARBA" id="ARBA00022679"/>
    </source>
</evidence>
<dbReference type="InterPro" id="IPR001296">
    <property type="entry name" value="Glyco_trans_1"/>
</dbReference>
<name>A0ABU4IQD2_9VIBR</name>
<gene>
    <name evidence="3" type="ORF">SBX64_03235</name>
</gene>